<sequence>MGFTEVAVNFNLQSLSLHGLWEAGYKLKSTGDKSPRAKVSQSLVPMVLWALWLARNSRVFRNTRVYQKNVVGQSQQQLHH</sequence>
<evidence type="ECO:0000313" key="2">
    <source>
        <dbReference type="Proteomes" id="UP001180020"/>
    </source>
</evidence>
<dbReference type="AlphaFoldDB" id="A0AAV9DSE5"/>
<accession>A0AAV9DSE5</accession>
<evidence type="ECO:0000313" key="1">
    <source>
        <dbReference type="EMBL" id="KAK1304153.1"/>
    </source>
</evidence>
<dbReference type="Proteomes" id="UP001180020">
    <property type="component" value="Unassembled WGS sequence"/>
</dbReference>
<protein>
    <submittedName>
        <fullName evidence="1">Uncharacterized protein</fullName>
    </submittedName>
</protein>
<organism evidence="1 2">
    <name type="scientific">Acorus calamus</name>
    <name type="common">Sweet flag</name>
    <dbReference type="NCBI Taxonomy" id="4465"/>
    <lineage>
        <taxon>Eukaryota</taxon>
        <taxon>Viridiplantae</taxon>
        <taxon>Streptophyta</taxon>
        <taxon>Embryophyta</taxon>
        <taxon>Tracheophyta</taxon>
        <taxon>Spermatophyta</taxon>
        <taxon>Magnoliopsida</taxon>
        <taxon>Liliopsida</taxon>
        <taxon>Acoraceae</taxon>
        <taxon>Acorus</taxon>
    </lineage>
</organism>
<reference evidence="1" key="2">
    <citation type="submission" date="2023-06" db="EMBL/GenBank/DDBJ databases">
        <authorList>
            <person name="Ma L."/>
            <person name="Liu K.-W."/>
            <person name="Li Z."/>
            <person name="Hsiao Y.-Y."/>
            <person name="Qi Y."/>
            <person name="Fu T."/>
            <person name="Tang G."/>
            <person name="Zhang D."/>
            <person name="Sun W.-H."/>
            <person name="Liu D.-K."/>
            <person name="Li Y."/>
            <person name="Chen G.-Z."/>
            <person name="Liu X.-D."/>
            <person name="Liao X.-Y."/>
            <person name="Jiang Y.-T."/>
            <person name="Yu X."/>
            <person name="Hao Y."/>
            <person name="Huang J."/>
            <person name="Zhao X.-W."/>
            <person name="Ke S."/>
            <person name="Chen Y.-Y."/>
            <person name="Wu W.-L."/>
            <person name="Hsu J.-L."/>
            <person name="Lin Y.-F."/>
            <person name="Huang M.-D."/>
            <person name="Li C.-Y."/>
            <person name="Huang L."/>
            <person name="Wang Z.-W."/>
            <person name="Zhao X."/>
            <person name="Zhong W.-Y."/>
            <person name="Peng D.-H."/>
            <person name="Ahmad S."/>
            <person name="Lan S."/>
            <person name="Zhang J.-S."/>
            <person name="Tsai W.-C."/>
            <person name="Van De Peer Y."/>
            <person name="Liu Z.-J."/>
        </authorList>
    </citation>
    <scope>NUCLEOTIDE SEQUENCE</scope>
    <source>
        <strain evidence="1">CP</strain>
        <tissue evidence="1">Leaves</tissue>
    </source>
</reference>
<keyword evidence="2" id="KW-1185">Reference proteome</keyword>
<name>A0AAV9DSE5_ACOCL</name>
<gene>
    <name evidence="1" type="ORF">QJS10_CPB11g01957</name>
</gene>
<reference evidence="1" key="1">
    <citation type="journal article" date="2023" name="Nat. Commun.">
        <title>Diploid and tetraploid genomes of Acorus and the evolution of monocots.</title>
        <authorList>
            <person name="Ma L."/>
            <person name="Liu K.W."/>
            <person name="Li Z."/>
            <person name="Hsiao Y.Y."/>
            <person name="Qi Y."/>
            <person name="Fu T."/>
            <person name="Tang G.D."/>
            <person name="Zhang D."/>
            <person name="Sun W.H."/>
            <person name="Liu D.K."/>
            <person name="Li Y."/>
            <person name="Chen G.Z."/>
            <person name="Liu X.D."/>
            <person name="Liao X.Y."/>
            <person name="Jiang Y.T."/>
            <person name="Yu X."/>
            <person name="Hao Y."/>
            <person name="Huang J."/>
            <person name="Zhao X.W."/>
            <person name="Ke S."/>
            <person name="Chen Y.Y."/>
            <person name="Wu W.L."/>
            <person name="Hsu J.L."/>
            <person name="Lin Y.F."/>
            <person name="Huang M.D."/>
            <person name="Li C.Y."/>
            <person name="Huang L."/>
            <person name="Wang Z.W."/>
            <person name="Zhao X."/>
            <person name="Zhong W.Y."/>
            <person name="Peng D.H."/>
            <person name="Ahmad S."/>
            <person name="Lan S."/>
            <person name="Zhang J.S."/>
            <person name="Tsai W.C."/>
            <person name="Van de Peer Y."/>
            <person name="Liu Z.J."/>
        </authorList>
    </citation>
    <scope>NUCLEOTIDE SEQUENCE</scope>
    <source>
        <strain evidence="1">CP</strain>
    </source>
</reference>
<comment type="caution">
    <text evidence="1">The sequence shown here is derived from an EMBL/GenBank/DDBJ whole genome shotgun (WGS) entry which is preliminary data.</text>
</comment>
<proteinExistence type="predicted"/>
<dbReference type="EMBL" id="JAUJYO010000011">
    <property type="protein sequence ID" value="KAK1304153.1"/>
    <property type="molecule type" value="Genomic_DNA"/>
</dbReference>